<feature type="region of interest" description="Disordered" evidence="1">
    <location>
        <begin position="1"/>
        <end position="39"/>
    </location>
</feature>
<accession>A0A3N0YFB2</accession>
<proteinExistence type="predicted"/>
<name>A0A3N0YFB2_ANAGA</name>
<gene>
    <name evidence="2" type="ORF">DPX16_0660</name>
</gene>
<evidence type="ECO:0000313" key="2">
    <source>
        <dbReference type="EMBL" id="ROL44952.1"/>
    </source>
</evidence>
<protein>
    <submittedName>
        <fullName evidence="2">Uncharacterized protein</fullName>
    </submittedName>
</protein>
<reference evidence="2 3" key="1">
    <citation type="submission" date="2018-10" db="EMBL/GenBank/DDBJ databases">
        <title>Genome assembly for a Yunnan-Guizhou Plateau 3E fish, Anabarilius grahami (Regan), and its evolutionary and genetic applications.</title>
        <authorList>
            <person name="Jiang W."/>
        </authorList>
    </citation>
    <scope>NUCLEOTIDE SEQUENCE [LARGE SCALE GENOMIC DNA]</scope>
    <source>
        <strain evidence="2">AG-KIZ</strain>
        <tissue evidence="2">Muscle</tissue>
    </source>
</reference>
<evidence type="ECO:0000313" key="3">
    <source>
        <dbReference type="Proteomes" id="UP000281406"/>
    </source>
</evidence>
<dbReference type="AlphaFoldDB" id="A0A3N0YFB2"/>
<dbReference type="Proteomes" id="UP000281406">
    <property type="component" value="Unassembled WGS sequence"/>
</dbReference>
<evidence type="ECO:0000256" key="1">
    <source>
        <dbReference type="SAM" id="MobiDB-lite"/>
    </source>
</evidence>
<sequence>MFSYFRLGGLSRHPTGVQYSQRSDGGEKKPEKLSPCGSRGDITAVAVEKLARRTDLREPRDITAVAVERRARRIELLREPRRHRCTGNEIVPILLE</sequence>
<dbReference type="EMBL" id="RJVU01042818">
    <property type="protein sequence ID" value="ROL44952.1"/>
    <property type="molecule type" value="Genomic_DNA"/>
</dbReference>
<organism evidence="2 3">
    <name type="scientific">Anabarilius grahami</name>
    <name type="common">Kanglang fish</name>
    <name type="synonym">Barilius grahami</name>
    <dbReference type="NCBI Taxonomy" id="495550"/>
    <lineage>
        <taxon>Eukaryota</taxon>
        <taxon>Metazoa</taxon>
        <taxon>Chordata</taxon>
        <taxon>Craniata</taxon>
        <taxon>Vertebrata</taxon>
        <taxon>Euteleostomi</taxon>
        <taxon>Actinopterygii</taxon>
        <taxon>Neopterygii</taxon>
        <taxon>Teleostei</taxon>
        <taxon>Ostariophysi</taxon>
        <taxon>Cypriniformes</taxon>
        <taxon>Xenocyprididae</taxon>
        <taxon>Xenocypridinae</taxon>
        <taxon>Xenocypridinae incertae sedis</taxon>
        <taxon>Anabarilius</taxon>
    </lineage>
</organism>
<keyword evidence="3" id="KW-1185">Reference proteome</keyword>
<comment type="caution">
    <text evidence="2">The sequence shown here is derived from an EMBL/GenBank/DDBJ whole genome shotgun (WGS) entry which is preliminary data.</text>
</comment>